<organism evidence="2 3">
    <name type="scientific">Euplotes crassus</name>
    <dbReference type="NCBI Taxonomy" id="5936"/>
    <lineage>
        <taxon>Eukaryota</taxon>
        <taxon>Sar</taxon>
        <taxon>Alveolata</taxon>
        <taxon>Ciliophora</taxon>
        <taxon>Intramacronucleata</taxon>
        <taxon>Spirotrichea</taxon>
        <taxon>Hypotrichia</taxon>
        <taxon>Euplotida</taxon>
        <taxon>Euplotidae</taxon>
        <taxon>Moneuplotes</taxon>
    </lineage>
</organism>
<dbReference type="EMBL" id="CAMPGE010004238">
    <property type="protein sequence ID" value="CAI2363087.1"/>
    <property type="molecule type" value="Genomic_DNA"/>
</dbReference>
<keyword evidence="1" id="KW-0175">Coiled coil</keyword>
<feature type="coiled-coil region" evidence="1">
    <location>
        <begin position="77"/>
        <end position="104"/>
    </location>
</feature>
<reference evidence="2" key="1">
    <citation type="submission" date="2023-07" db="EMBL/GenBank/DDBJ databases">
        <authorList>
            <consortium name="AG Swart"/>
            <person name="Singh M."/>
            <person name="Singh A."/>
            <person name="Seah K."/>
            <person name="Emmerich C."/>
        </authorList>
    </citation>
    <scope>NUCLEOTIDE SEQUENCE</scope>
    <source>
        <strain evidence="2">DP1</strain>
    </source>
</reference>
<evidence type="ECO:0000256" key="1">
    <source>
        <dbReference type="SAM" id="Coils"/>
    </source>
</evidence>
<evidence type="ECO:0000313" key="2">
    <source>
        <dbReference type="EMBL" id="CAI2363087.1"/>
    </source>
</evidence>
<protein>
    <submittedName>
        <fullName evidence="2">Uncharacterized protein</fullName>
    </submittedName>
</protein>
<sequence length="288" mass="33659">MNNTIQTDKKEVKKIEEEIKEWLDQCLARNWGDEMNYESHDSYSDFKYITTTPILDFQTCQLIYKTSLLKTFTSKKSQEGEQEIDDIKQELNTTKSTLKEMTKVSLLTEKVAYHHKEFDREIILMLSYKSEICTVRFIQVKLLKDGITNEQIYLNVLNFLSEVTNETNSMTYSLAKVSPKAKEQGLLYSSNYEDFEKENMAMDPIFNKPGLDEDSFLLKSEYSTCLKVCDDEKALKKYMNLECLPEFVGICLKDQLELFDRNFRAIEVLMEEESEDFFSPGTLAFLTL</sequence>
<keyword evidence="3" id="KW-1185">Reference proteome</keyword>
<name>A0AAD1U645_EUPCR</name>
<proteinExistence type="predicted"/>
<comment type="caution">
    <text evidence="2">The sequence shown here is derived from an EMBL/GenBank/DDBJ whole genome shotgun (WGS) entry which is preliminary data.</text>
</comment>
<dbReference type="AlphaFoldDB" id="A0AAD1U645"/>
<evidence type="ECO:0000313" key="3">
    <source>
        <dbReference type="Proteomes" id="UP001295684"/>
    </source>
</evidence>
<accession>A0AAD1U645</accession>
<dbReference type="Proteomes" id="UP001295684">
    <property type="component" value="Unassembled WGS sequence"/>
</dbReference>
<gene>
    <name evidence="2" type="ORF">ECRASSUSDP1_LOCUS4417</name>
</gene>